<comment type="cofactor">
    <cofactor evidence="2">
        <name>Mg(2+)</name>
        <dbReference type="ChEBI" id="CHEBI:18420"/>
    </cofactor>
</comment>
<keyword evidence="5" id="KW-0808">Transferase</keyword>
<dbReference type="EC" id="2.5.1.15" evidence="4"/>
<dbReference type="PROSITE" id="PS50972">
    <property type="entry name" value="PTERIN_BINDING"/>
    <property type="match status" value="1"/>
</dbReference>
<evidence type="ECO:0000256" key="8">
    <source>
        <dbReference type="ARBA" id="ARBA00022909"/>
    </source>
</evidence>
<evidence type="ECO:0000256" key="1">
    <source>
        <dbReference type="ARBA" id="ARBA00000012"/>
    </source>
</evidence>
<accession>A0A6J6PZP7</accession>
<protein>
    <recommendedName>
        <fullName evidence="4">dihydropteroate synthase</fullName>
        <ecNumber evidence="4">2.5.1.15</ecNumber>
    </recommendedName>
</protein>
<dbReference type="GO" id="GO:0005829">
    <property type="term" value="C:cytosol"/>
    <property type="evidence" value="ECO:0007669"/>
    <property type="project" value="TreeGrafter"/>
</dbReference>
<dbReference type="Gene3D" id="3.20.20.20">
    <property type="entry name" value="Dihydropteroate synthase-like"/>
    <property type="match status" value="1"/>
</dbReference>
<dbReference type="GO" id="GO:0046654">
    <property type="term" value="P:tetrahydrofolate biosynthetic process"/>
    <property type="evidence" value="ECO:0007669"/>
    <property type="project" value="TreeGrafter"/>
</dbReference>
<dbReference type="NCBIfam" id="TIGR01496">
    <property type="entry name" value="DHPS"/>
    <property type="match status" value="1"/>
</dbReference>
<dbReference type="Pfam" id="PF00809">
    <property type="entry name" value="Pterin_bind"/>
    <property type="match status" value="1"/>
</dbReference>
<dbReference type="PANTHER" id="PTHR20941">
    <property type="entry name" value="FOLATE SYNTHESIS PROTEINS"/>
    <property type="match status" value="1"/>
</dbReference>
<dbReference type="InterPro" id="IPR011005">
    <property type="entry name" value="Dihydropteroate_synth-like_sf"/>
</dbReference>
<feature type="domain" description="Pterin-binding" evidence="9">
    <location>
        <begin position="17"/>
        <end position="271"/>
    </location>
</feature>
<dbReference type="AlphaFoldDB" id="A0A6J6PZP7"/>
<dbReference type="SUPFAM" id="SSF51717">
    <property type="entry name" value="Dihydropteroate synthetase-like"/>
    <property type="match status" value="1"/>
</dbReference>
<dbReference type="CDD" id="cd00739">
    <property type="entry name" value="DHPS"/>
    <property type="match status" value="1"/>
</dbReference>
<evidence type="ECO:0000313" key="11">
    <source>
        <dbReference type="EMBL" id="CAB4745975.1"/>
    </source>
</evidence>
<proteinExistence type="predicted"/>
<comment type="catalytic activity">
    <reaction evidence="1">
        <text>(7,8-dihydropterin-6-yl)methyl diphosphate + 4-aminobenzoate = 7,8-dihydropteroate + diphosphate</text>
        <dbReference type="Rhea" id="RHEA:19949"/>
        <dbReference type="ChEBI" id="CHEBI:17836"/>
        <dbReference type="ChEBI" id="CHEBI:17839"/>
        <dbReference type="ChEBI" id="CHEBI:33019"/>
        <dbReference type="ChEBI" id="CHEBI:72950"/>
        <dbReference type="EC" id="2.5.1.15"/>
    </reaction>
</comment>
<evidence type="ECO:0000313" key="10">
    <source>
        <dbReference type="EMBL" id="CAB4704289.1"/>
    </source>
</evidence>
<dbReference type="GO" id="GO:0046656">
    <property type="term" value="P:folic acid biosynthetic process"/>
    <property type="evidence" value="ECO:0007669"/>
    <property type="project" value="UniProtKB-KW"/>
</dbReference>
<evidence type="ECO:0000259" key="9">
    <source>
        <dbReference type="PROSITE" id="PS50972"/>
    </source>
</evidence>
<dbReference type="InterPro" id="IPR045031">
    <property type="entry name" value="DHP_synth-like"/>
</dbReference>
<reference evidence="10" key="1">
    <citation type="submission" date="2020-05" db="EMBL/GenBank/DDBJ databases">
        <authorList>
            <person name="Chiriac C."/>
            <person name="Salcher M."/>
            <person name="Ghai R."/>
            <person name="Kavagutti S V."/>
        </authorList>
    </citation>
    <scope>NUCLEOTIDE SEQUENCE</scope>
</reference>
<evidence type="ECO:0000256" key="5">
    <source>
        <dbReference type="ARBA" id="ARBA00022679"/>
    </source>
</evidence>
<dbReference type="PANTHER" id="PTHR20941:SF1">
    <property type="entry name" value="FOLIC ACID SYNTHESIS PROTEIN FOL1"/>
    <property type="match status" value="1"/>
</dbReference>
<name>A0A6J6PZP7_9ZZZZ</name>
<dbReference type="InterPro" id="IPR006390">
    <property type="entry name" value="DHP_synth_dom"/>
</dbReference>
<dbReference type="EMBL" id="CAEZZA010000069">
    <property type="protein sequence ID" value="CAB4745975.1"/>
    <property type="molecule type" value="Genomic_DNA"/>
</dbReference>
<keyword evidence="6" id="KW-0479">Metal-binding</keyword>
<evidence type="ECO:0000256" key="4">
    <source>
        <dbReference type="ARBA" id="ARBA00012458"/>
    </source>
</evidence>
<sequence>MIPNLAVGGREISVNSTLVMGVVNASPESFSDGGRFVSLASQLELAASLVESGADIIDVGGQSAVTNQPELDAHIEAERVVPIVEWLRGTYPDVLVSVDTYRPAVAIPALAVGAQIINDVSGLLNPDLASSCAEYQAALVIMHTAARPKVRLQDPALYVDVVTEVVTFLKQRIEVATSQGLRLDSIVVDPGPDFAKTPHQTIELLRHLDVLRALGRPILLALSRKDFLGAVTGRTPRGRDAATAAAIAFLAARPGNIVRVHDVAAAVDVIATIETLAGRRDISPDYVLPDSLRYEPRSD</sequence>
<comment type="pathway">
    <text evidence="3">Cofactor biosynthesis; tetrahydrofolate biosynthesis; 7,8-dihydrofolate from 2-amino-4-hydroxy-6-hydroxymethyl-7,8-dihydropteridine diphosphate and 4-aminobenzoate: step 1/2.</text>
</comment>
<evidence type="ECO:0000256" key="6">
    <source>
        <dbReference type="ARBA" id="ARBA00022723"/>
    </source>
</evidence>
<keyword evidence="8" id="KW-0289">Folate biosynthesis</keyword>
<evidence type="ECO:0000256" key="3">
    <source>
        <dbReference type="ARBA" id="ARBA00004763"/>
    </source>
</evidence>
<organism evidence="10">
    <name type="scientific">freshwater metagenome</name>
    <dbReference type="NCBI Taxonomy" id="449393"/>
    <lineage>
        <taxon>unclassified sequences</taxon>
        <taxon>metagenomes</taxon>
        <taxon>ecological metagenomes</taxon>
    </lineage>
</organism>
<keyword evidence="7" id="KW-0460">Magnesium</keyword>
<evidence type="ECO:0000256" key="7">
    <source>
        <dbReference type="ARBA" id="ARBA00022842"/>
    </source>
</evidence>
<dbReference type="GO" id="GO:0046872">
    <property type="term" value="F:metal ion binding"/>
    <property type="evidence" value="ECO:0007669"/>
    <property type="project" value="UniProtKB-KW"/>
</dbReference>
<dbReference type="GO" id="GO:0004156">
    <property type="term" value="F:dihydropteroate synthase activity"/>
    <property type="evidence" value="ECO:0007669"/>
    <property type="project" value="UniProtKB-EC"/>
</dbReference>
<evidence type="ECO:0000256" key="2">
    <source>
        <dbReference type="ARBA" id="ARBA00001946"/>
    </source>
</evidence>
<dbReference type="EMBL" id="CAEZXZ010000082">
    <property type="protein sequence ID" value="CAB4704289.1"/>
    <property type="molecule type" value="Genomic_DNA"/>
</dbReference>
<dbReference type="InterPro" id="IPR000489">
    <property type="entry name" value="Pterin-binding_dom"/>
</dbReference>
<gene>
    <name evidence="10" type="ORF">UFOPK2625_00666</name>
    <name evidence="11" type="ORF">UFOPK2809_00633</name>
</gene>